<proteinExistence type="predicted"/>
<gene>
    <name evidence="1" type="ORF">GCM10011358_18340</name>
</gene>
<protein>
    <submittedName>
        <fullName evidence="1">Uncharacterized protein</fullName>
    </submittedName>
</protein>
<reference evidence="2" key="1">
    <citation type="journal article" date="2019" name="Int. J. Syst. Evol. Microbiol.">
        <title>The Global Catalogue of Microorganisms (GCM) 10K type strain sequencing project: providing services to taxonomists for standard genome sequencing and annotation.</title>
        <authorList>
            <consortium name="The Broad Institute Genomics Platform"/>
            <consortium name="The Broad Institute Genome Sequencing Center for Infectious Disease"/>
            <person name="Wu L."/>
            <person name="Ma J."/>
        </authorList>
    </citation>
    <scope>NUCLEOTIDE SEQUENCE [LARGE SCALE GENOMIC DNA]</scope>
    <source>
        <strain evidence="2">CGMCC 1.12922</strain>
    </source>
</reference>
<dbReference type="Proteomes" id="UP000617355">
    <property type="component" value="Unassembled WGS sequence"/>
</dbReference>
<evidence type="ECO:0000313" key="1">
    <source>
        <dbReference type="EMBL" id="GGD34619.1"/>
    </source>
</evidence>
<keyword evidence="2" id="KW-1185">Reference proteome</keyword>
<comment type="caution">
    <text evidence="1">The sequence shown here is derived from an EMBL/GenBank/DDBJ whole genome shotgun (WGS) entry which is preliminary data.</text>
</comment>
<sequence length="240" mass="26749">MQERYLGDSHDFLKYAVLKALHAGLGGPVGLNWYLTHPETVDPCGNGDGEKRHHLTQPVWRNCDPDLLAGMAAFSDPSGRTLARFEASDILPADTRYMSDPVPTDRDARADWHRRALDLLAPCTAVFLDPDNGFEVRSMTRKRSPKYALFEEVHAYRARGQAVVTIQFAPRRPLADVAREMLARHSTAFPEDRGLAMLRGRSAPNILLQLAAPPARQNALREALDALVHRLPGKLEWIAA</sequence>
<dbReference type="RefSeq" id="WP_188527328.1">
    <property type="nucleotide sequence ID" value="NZ_BMGI01000002.1"/>
</dbReference>
<organism evidence="1 2">
    <name type="scientific">Sinisalibacter lacisalsi</name>
    <dbReference type="NCBI Taxonomy" id="1526570"/>
    <lineage>
        <taxon>Bacteria</taxon>
        <taxon>Pseudomonadati</taxon>
        <taxon>Pseudomonadota</taxon>
        <taxon>Alphaproteobacteria</taxon>
        <taxon>Rhodobacterales</taxon>
        <taxon>Roseobacteraceae</taxon>
        <taxon>Sinisalibacter</taxon>
    </lineage>
</organism>
<name>A0ABQ1QN57_9RHOB</name>
<evidence type="ECO:0000313" key="2">
    <source>
        <dbReference type="Proteomes" id="UP000617355"/>
    </source>
</evidence>
<accession>A0ABQ1QN57</accession>
<dbReference type="EMBL" id="BMGI01000002">
    <property type="protein sequence ID" value="GGD34619.1"/>
    <property type="molecule type" value="Genomic_DNA"/>
</dbReference>